<sequence>MTFDFYASLGENCEGAFQIRRVLGQDDSCFFSWNITPPAALIALLDGDFQDIMQPEAMVRHSTDLIRDSKYNYMFHSDFPSDEDIRFGEYPDIVANHQQKAQYLIAKLRGNAADETKKTAYFYKTQEPADKEKAVEMLESLKTLHNNNENFVLVFLQPEEKAESDWNIAQLKNRYLKRIASYADATDGHVSSWDRIFSEFPHIKPLRLSGY</sequence>
<evidence type="ECO:0000313" key="2">
    <source>
        <dbReference type="Proteomes" id="UP001218579"/>
    </source>
</evidence>
<organism evidence="1 2">
    <name type="scientific">Asticcacaulis machinosus</name>
    <dbReference type="NCBI Taxonomy" id="2984211"/>
    <lineage>
        <taxon>Bacteria</taxon>
        <taxon>Pseudomonadati</taxon>
        <taxon>Pseudomonadota</taxon>
        <taxon>Alphaproteobacteria</taxon>
        <taxon>Caulobacterales</taxon>
        <taxon>Caulobacteraceae</taxon>
        <taxon>Asticcacaulis</taxon>
    </lineage>
</organism>
<dbReference type="RefSeq" id="WP_272744835.1">
    <property type="nucleotide sequence ID" value="NZ_JAQQKV010000002.1"/>
</dbReference>
<dbReference type="Proteomes" id="UP001218579">
    <property type="component" value="Unassembled WGS sequence"/>
</dbReference>
<evidence type="ECO:0000313" key="1">
    <source>
        <dbReference type="EMBL" id="MDC7676500.1"/>
    </source>
</evidence>
<proteinExistence type="predicted"/>
<reference evidence="1 2" key="1">
    <citation type="submission" date="2023-01" db="EMBL/GenBank/DDBJ databases">
        <title>Novel species of the genus Asticcacaulis isolated from rivers.</title>
        <authorList>
            <person name="Lu H."/>
        </authorList>
    </citation>
    <scope>NUCLEOTIDE SEQUENCE [LARGE SCALE GENOMIC DNA]</scope>
    <source>
        <strain evidence="1 2">LKC15W</strain>
    </source>
</reference>
<dbReference type="EMBL" id="JAQQKV010000002">
    <property type="protein sequence ID" value="MDC7676500.1"/>
    <property type="molecule type" value="Genomic_DNA"/>
</dbReference>
<protein>
    <submittedName>
        <fullName evidence="1">DUF1796 family putative cysteine peptidase</fullName>
    </submittedName>
</protein>
<name>A0ABT5HJS6_9CAUL</name>
<gene>
    <name evidence="1" type="ORF">PQU98_10185</name>
</gene>
<accession>A0ABT5HJS6</accession>
<keyword evidence="2" id="KW-1185">Reference proteome</keyword>
<comment type="caution">
    <text evidence="1">The sequence shown here is derived from an EMBL/GenBank/DDBJ whole genome shotgun (WGS) entry which is preliminary data.</text>
</comment>